<feature type="region of interest" description="Disordered" evidence="1">
    <location>
        <begin position="398"/>
        <end position="450"/>
    </location>
</feature>
<feature type="compositionally biased region" description="Low complexity" evidence="1">
    <location>
        <begin position="156"/>
        <end position="166"/>
    </location>
</feature>
<reference evidence="2 3" key="1">
    <citation type="journal article" date="2016" name="Genome Biol. Evol.">
        <title>Divergent and convergent evolution of fungal pathogenicity.</title>
        <authorList>
            <person name="Shang Y."/>
            <person name="Xiao G."/>
            <person name="Zheng P."/>
            <person name="Cen K."/>
            <person name="Zhan S."/>
            <person name="Wang C."/>
        </authorList>
    </citation>
    <scope>NUCLEOTIDE SEQUENCE [LARGE SCALE GENOMIC DNA]</scope>
    <source>
        <strain evidence="2 3">RCEF 2490</strain>
    </source>
</reference>
<gene>
    <name evidence="2" type="ORF">AAL_06399</name>
</gene>
<dbReference type="Proteomes" id="UP000078544">
    <property type="component" value="Unassembled WGS sequence"/>
</dbReference>
<dbReference type="EMBL" id="AZGY01000016">
    <property type="protein sequence ID" value="KZZ92189.1"/>
    <property type="molecule type" value="Genomic_DNA"/>
</dbReference>
<name>A0A167Z5D6_9HYPO</name>
<proteinExistence type="predicted"/>
<keyword evidence="3" id="KW-1185">Reference proteome</keyword>
<feature type="compositionally biased region" description="Polar residues" evidence="1">
    <location>
        <begin position="168"/>
        <end position="186"/>
    </location>
</feature>
<evidence type="ECO:0000256" key="1">
    <source>
        <dbReference type="SAM" id="MobiDB-lite"/>
    </source>
</evidence>
<sequence>MANSLQHLIPEHGSHVHEIPHYALTSLNLPTIKQPTRRPCIAKPVDLYGDKENVVPSGDVEYEDAWSRVPASPSPRRSVEVHDRPIVSPRDVFPRPLRPPSAQHDVPDSPEFLQRMEKALRICEDTPGARRLGQCSHPYPSPSSSGCIPEPPPFALAPAAGNAPVPRSGSSAYPSPGHSTPRFQSPVSEYFQGNRLSLSGLSQFGRANDCLSNLRSSSSSAPSNEPKIGDTSHHELIADAAAAITEWQDAVRPLKKSAFNNYSLADSSDLFPSDSLSQQQADRSLSLLTASSPFSDVTRESGASDTSDTPQSLINQYDGVLDAPGSESPVLKPPVIRPVLDDPFRPSKPSKRKASIFSIRSVTKSWAKRRRLSGFRRWAGNMYRSSSRRLMEAYRKLKHGRSQAHLRHPGRPRNDGSDEGLTAPSRGNSESGQGPFRFNGDSQTDSTWWEEGTRCYRAPSGMFAR</sequence>
<accession>A0A167Z5D6</accession>
<dbReference type="AlphaFoldDB" id="A0A167Z5D6"/>
<feature type="region of interest" description="Disordered" evidence="1">
    <location>
        <begin position="295"/>
        <end position="353"/>
    </location>
</feature>
<feature type="region of interest" description="Disordered" evidence="1">
    <location>
        <begin position="129"/>
        <end position="186"/>
    </location>
</feature>
<feature type="region of interest" description="Disordered" evidence="1">
    <location>
        <begin position="66"/>
        <end position="108"/>
    </location>
</feature>
<feature type="compositionally biased region" description="Low complexity" evidence="1">
    <location>
        <begin position="67"/>
        <end position="76"/>
    </location>
</feature>
<feature type="compositionally biased region" description="Polar residues" evidence="1">
    <location>
        <begin position="295"/>
        <end position="315"/>
    </location>
</feature>
<protein>
    <submittedName>
        <fullName evidence="2">Uncharacterized protein</fullName>
    </submittedName>
</protein>
<evidence type="ECO:0000313" key="3">
    <source>
        <dbReference type="Proteomes" id="UP000078544"/>
    </source>
</evidence>
<dbReference type="OrthoDB" id="4936392at2759"/>
<comment type="caution">
    <text evidence="2">The sequence shown here is derived from an EMBL/GenBank/DDBJ whole genome shotgun (WGS) entry which is preliminary data.</text>
</comment>
<organism evidence="2 3">
    <name type="scientific">Moelleriella libera RCEF 2490</name>
    <dbReference type="NCBI Taxonomy" id="1081109"/>
    <lineage>
        <taxon>Eukaryota</taxon>
        <taxon>Fungi</taxon>
        <taxon>Dikarya</taxon>
        <taxon>Ascomycota</taxon>
        <taxon>Pezizomycotina</taxon>
        <taxon>Sordariomycetes</taxon>
        <taxon>Hypocreomycetidae</taxon>
        <taxon>Hypocreales</taxon>
        <taxon>Clavicipitaceae</taxon>
        <taxon>Moelleriella</taxon>
    </lineage>
</organism>
<evidence type="ECO:0000313" key="2">
    <source>
        <dbReference type="EMBL" id="KZZ92189.1"/>
    </source>
</evidence>
<feature type="compositionally biased region" description="Basic residues" evidence="1">
    <location>
        <begin position="398"/>
        <end position="411"/>
    </location>
</feature>